<dbReference type="STRING" id="1805236.AUK13_00330"/>
<dbReference type="SUPFAM" id="SSF50447">
    <property type="entry name" value="Translation proteins"/>
    <property type="match status" value="1"/>
</dbReference>
<dbReference type="InterPro" id="IPR019927">
    <property type="entry name" value="Ribosomal_uL3_bac/org-type"/>
</dbReference>
<organism evidence="9 10">
    <name type="scientific">Candidatus Kuenenbacteria bacterium CG2_30_39_24</name>
    <dbReference type="NCBI Taxonomy" id="1805236"/>
    <lineage>
        <taxon>Bacteria</taxon>
        <taxon>Candidatus Kueneniibacteriota</taxon>
    </lineage>
</organism>
<dbReference type="PANTHER" id="PTHR11229:SF16">
    <property type="entry name" value="LARGE RIBOSOMAL SUBUNIT PROTEIN UL3C"/>
    <property type="match status" value="1"/>
</dbReference>
<evidence type="ECO:0000256" key="8">
    <source>
        <dbReference type="SAM" id="MobiDB-lite"/>
    </source>
</evidence>
<comment type="caution">
    <text evidence="9">The sequence shown here is derived from an EMBL/GenBank/DDBJ whole genome shotgun (WGS) entry which is preliminary data.</text>
</comment>
<dbReference type="GO" id="GO:0006412">
    <property type="term" value="P:translation"/>
    <property type="evidence" value="ECO:0007669"/>
    <property type="project" value="UniProtKB-UniRule"/>
</dbReference>
<sequence length="211" mass="22653">MKFILGIKKQMTQIFNPESGDVIPVTVINAGPCRVVRIKTSDSKDGYSSVILGLGGKKKLSKRELGPIKDLGNLSYIKEFRSDELKDLKRGDTITVDAFEVGDKVKVVGISKGKGFQGVVKRYGFHGHPGTHGTKDQERSPGSIGPTAPARVFPGMRMAGHMGAERVTVKNLAIAKIDHEKNELYIKGAIPGAKSGLLLLSCAGALKIQKS</sequence>
<dbReference type="FunFam" id="2.40.30.10:FF:000004">
    <property type="entry name" value="50S ribosomal protein L3"/>
    <property type="match status" value="1"/>
</dbReference>
<protein>
    <recommendedName>
        <fullName evidence="6 7">Large ribosomal subunit protein uL3</fullName>
    </recommendedName>
</protein>
<dbReference type="Pfam" id="PF00297">
    <property type="entry name" value="Ribosomal_L3"/>
    <property type="match status" value="1"/>
</dbReference>
<evidence type="ECO:0000256" key="2">
    <source>
        <dbReference type="ARBA" id="ARBA00022730"/>
    </source>
</evidence>
<dbReference type="Gene3D" id="2.40.30.10">
    <property type="entry name" value="Translation factors"/>
    <property type="match status" value="2"/>
</dbReference>
<keyword evidence="4 7" id="KW-0689">Ribosomal protein</keyword>
<evidence type="ECO:0000256" key="1">
    <source>
        <dbReference type="ARBA" id="ARBA00006540"/>
    </source>
</evidence>
<dbReference type="PANTHER" id="PTHR11229">
    <property type="entry name" value="50S RIBOSOMAL PROTEIN L3"/>
    <property type="match status" value="1"/>
</dbReference>
<evidence type="ECO:0000256" key="6">
    <source>
        <dbReference type="ARBA" id="ARBA00035243"/>
    </source>
</evidence>
<dbReference type="EMBL" id="MNYR01000006">
    <property type="protein sequence ID" value="OIP56772.1"/>
    <property type="molecule type" value="Genomic_DNA"/>
</dbReference>
<accession>A0A1J5F9B5</accession>
<reference evidence="9 10" key="1">
    <citation type="journal article" date="2016" name="Environ. Microbiol.">
        <title>Genomic resolution of a cold subsurface aquifer community provides metabolic insights for novel microbes adapted to high CO concentrations.</title>
        <authorList>
            <person name="Probst A.J."/>
            <person name="Castelle C.J."/>
            <person name="Singh A."/>
            <person name="Brown C.T."/>
            <person name="Anantharaman K."/>
            <person name="Sharon I."/>
            <person name="Hug L.A."/>
            <person name="Burstein D."/>
            <person name="Emerson J.B."/>
            <person name="Thomas B.C."/>
            <person name="Banfield J.F."/>
        </authorList>
    </citation>
    <scope>NUCLEOTIDE SEQUENCE [LARGE SCALE GENOMIC DNA]</scope>
    <source>
        <strain evidence="9">CG2_30_39_24</strain>
    </source>
</reference>
<gene>
    <name evidence="7" type="primary">rplC</name>
    <name evidence="9" type="ORF">AUK13_00330</name>
</gene>
<evidence type="ECO:0000256" key="4">
    <source>
        <dbReference type="ARBA" id="ARBA00022980"/>
    </source>
</evidence>
<dbReference type="AlphaFoldDB" id="A0A1J5F9B5"/>
<dbReference type="Proteomes" id="UP000183922">
    <property type="component" value="Unassembled WGS sequence"/>
</dbReference>
<dbReference type="NCBIfam" id="TIGR03625">
    <property type="entry name" value="L3_bact"/>
    <property type="match status" value="1"/>
</dbReference>
<evidence type="ECO:0000256" key="5">
    <source>
        <dbReference type="ARBA" id="ARBA00023274"/>
    </source>
</evidence>
<comment type="function">
    <text evidence="7">One of the primary rRNA binding proteins, it binds directly near the 3'-end of the 23S rRNA, where it nucleates assembly of the 50S subunit.</text>
</comment>
<dbReference type="GO" id="GO:0019843">
    <property type="term" value="F:rRNA binding"/>
    <property type="evidence" value="ECO:0007669"/>
    <property type="project" value="UniProtKB-UniRule"/>
</dbReference>
<keyword evidence="5 7" id="KW-0687">Ribonucleoprotein</keyword>
<dbReference type="GO" id="GO:0003735">
    <property type="term" value="F:structural constituent of ribosome"/>
    <property type="evidence" value="ECO:0007669"/>
    <property type="project" value="UniProtKB-UniRule"/>
</dbReference>
<keyword evidence="3 7" id="KW-0694">RNA-binding</keyword>
<dbReference type="InterPro" id="IPR009000">
    <property type="entry name" value="Transl_B-barrel_sf"/>
</dbReference>
<evidence type="ECO:0000313" key="9">
    <source>
        <dbReference type="EMBL" id="OIP56772.1"/>
    </source>
</evidence>
<comment type="subunit">
    <text evidence="7">Part of the 50S ribosomal subunit. Forms a cluster with proteins L14 and L19.</text>
</comment>
<feature type="region of interest" description="Disordered" evidence="8">
    <location>
        <begin position="127"/>
        <end position="147"/>
    </location>
</feature>
<proteinExistence type="inferred from homology"/>
<keyword evidence="2 7" id="KW-0699">rRNA-binding</keyword>
<name>A0A1J5F9B5_9BACT</name>
<evidence type="ECO:0000256" key="7">
    <source>
        <dbReference type="HAMAP-Rule" id="MF_01325"/>
    </source>
</evidence>
<evidence type="ECO:0000256" key="3">
    <source>
        <dbReference type="ARBA" id="ARBA00022884"/>
    </source>
</evidence>
<evidence type="ECO:0000313" key="10">
    <source>
        <dbReference type="Proteomes" id="UP000183922"/>
    </source>
</evidence>
<comment type="similarity">
    <text evidence="1 7">Belongs to the universal ribosomal protein uL3 family.</text>
</comment>
<dbReference type="GO" id="GO:0022625">
    <property type="term" value="C:cytosolic large ribosomal subunit"/>
    <property type="evidence" value="ECO:0007669"/>
    <property type="project" value="TreeGrafter"/>
</dbReference>
<dbReference type="InterPro" id="IPR000597">
    <property type="entry name" value="Ribosomal_uL3"/>
</dbReference>
<dbReference type="HAMAP" id="MF_01325_B">
    <property type="entry name" value="Ribosomal_uL3_B"/>
    <property type="match status" value="1"/>
</dbReference>